<evidence type="ECO:0000256" key="6">
    <source>
        <dbReference type="ARBA" id="ARBA00023163"/>
    </source>
</evidence>
<keyword evidence="4" id="KW-0805">Transcription regulation</keyword>
<feature type="binding site" evidence="7">
    <location>
        <position position="92"/>
    </location>
    <ligand>
        <name>Zn(2+)</name>
        <dbReference type="ChEBI" id="CHEBI:29105"/>
    </ligand>
</feature>
<gene>
    <name evidence="9" type="ORF">SLA_5938</name>
</gene>
<name>A0A160P505_STRLU</name>
<sequence length="170" mass="18168">MSNLLERLRLRGWRMTAQRRVVAEVLDGEHIHLTADEVLTRATARLPEISRATVYNTLGELVALGEVVEVSSVGRAKRYDPNVLRAHQHLVCAGCGTVKDVHPQGNPLDVLPEGERFGFTVTGADVTYRGLCPACAAARGGDGELPDDGRPEGESPGGEPPGGESPARPQ</sequence>
<dbReference type="Proteomes" id="UP000217676">
    <property type="component" value="Chromosome"/>
</dbReference>
<keyword evidence="2" id="KW-0678">Repressor</keyword>
<reference evidence="9 10" key="1">
    <citation type="journal article" date="2016" name="Genome Announc.">
        <title>Complete Genome Sequence of Thiostrepton-Producing Streptomyces laurentii ATCC 31255.</title>
        <authorList>
            <person name="Doi K."/>
            <person name="Fujino Y."/>
            <person name="Nagayoshi Y."/>
            <person name="Ohshima T."/>
            <person name="Ogata S."/>
        </authorList>
    </citation>
    <scope>NUCLEOTIDE SEQUENCE [LARGE SCALE GENOMIC DNA]</scope>
    <source>
        <strain evidence="9 10">ATCC 31255</strain>
    </source>
</reference>
<evidence type="ECO:0000313" key="10">
    <source>
        <dbReference type="Proteomes" id="UP000217676"/>
    </source>
</evidence>
<feature type="binding site" evidence="7">
    <location>
        <position position="135"/>
    </location>
    <ligand>
        <name>Zn(2+)</name>
        <dbReference type="ChEBI" id="CHEBI:29105"/>
    </ligand>
</feature>
<evidence type="ECO:0000256" key="1">
    <source>
        <dbReference type="ARBA" id="ARBA00007957"/>
    </source>
</evidence>
<keyword evidence="5" id="KW-0238">DNA-binding</keyword>
<feature type="binding site" evidence="7">
    <location>
        <position position="132"/>
    </location>
    <ligand>
        <name>Zn(2+)</name>
        <dbReference type="ChEBI" id="CHEBI:29105"/>
    </ligand>
</feature>
<keyword evidence="3 7" id="KW-0862">Zinc</keyword>
<dbReference type="InterPro" id="IPR036390">
    <property type="entry name" value="WH_DNA-bd_sf"/>
</dbReference>
<dbReference type="Gene3D" id="3.30.1490.190">
    <property type="match status" value="1"/>
</dbReference>
<proteinExistence type="inferred from homology"/>
<dbReference type="KEGG" id="slau:SLA_5938"/>
<dbReference type="InterPro" id="IPR002481">
    <property type="entry name" value="FUR"/>
</dbReference>
<comment type="similarity">
    <text evidence="1">Belongs to the Fur family.</text>
</comment>
<evidence type="ECO:0000256" key="8">
    <source>
        <dbReference type="SAM" id="MobiDB-lite"/>
    </source>
</evidence>
<dbReference type="InterPro" id="IPR043135">
    <property type="entry name" value="Fur_C"/>
</dbReference>
<dbReference type="GO" id="GO:1900376">
    <property type="term" value="P:regulation of secondary metabolite biosynthetic process"/>
    <property type="evidence" value="ECO:0007669"/>
    <property type="project" value="TreeGrafter"/>
</dbReference>
<evidence type="ECO:0000256" key="2">
    <source>
        <dbReference type="ARBA" id="ARBA00022491"/>
    </source>
</evidence>
<dbReference type="AlphaFoldDB" id="A0A160P505"/>
<dbReference type="PANTHER" id="PTHR33202">
    <property type="entry name" value="ZINC UPTAKE REGULATION PROTEIN"/>
    <property type="match status" value="1"/>
</dbReference>
<evidence type="ECO:0000256" key="7">
    <source>
        <dbReference type="PIRSR" id="PIRSR602481-1"/>
    </source>
</evidence>
<protein>
    <submittedName>
        <fullName evidence="9">Hydrogen peroxide sensitive repressor</fullName>
    </submittedName>
</protein>
<dbReference type="GO" id="GO:0008270">
    <property type="term" value="F:zinc ion binding"/>
    <property type="evidence" value="ECO:0007669"/>
    <property type="project" value="TreeGrafter"/>
</dbReference>
<evidence type="ECO:0000256" key="4">
    <source>
        <dbReference type="ARBA" id="ARBA00023015"/>
    </source>
</evidence>
<dbReference type="GO" id="GO:0003700">
    <property type="term" value="F:DNA-binding transcription factor activity"/>
    <property type="evidence" value="ECO:0007669"/>
    <property type="project" value="InterPro"/>
</dbReference>
<keyword evidence="7" id="KW-0479">Metal-binding</keyword>
<dbReference type="InterPro" id="IPR036388">
    <property type="entry name" value="WH-like_DNA-bd_sf"/>
</dbReference>
<organism evidence="9 10">
    <name type="scientific">Streptomyces laurentii</name>
    <dbReference type="NCBI Taxonomy" id="39478"/>
    <lineage>
        <taxon>Bacteria</taxon>
        <taxon>Bacillati</taxon>
        <taxon>Actinomycetota</taxon>
        <taxon>Actinomycetes</taxon>
        <taxon>Kitasatosporales</taxon>
        <taxon>Streptomycetaceae</taxon>
        <taxon>Streptomyces</taxon>
    </lineage>
</organism>
<dbReference type="Pfam" id="PF01475">
    <property type="entry name" value="FUR"/>
    <property type="match status" value="1"/>
</dbReference>
<dbReference type="SUPFAM" id="SSF46785">
    <property type="entry name" value="Winged helix' DNA-binding domain"/>
    <property type="match status" value="1"/>
</dbReference>
<feature type="binding site" evidence="7">
    <location>
        <position position="95"/>
    </location>
    <ligand>
        <name>Zn(2+)</name>
        <dbReference type="ChEBI" id="CHEBI:29105"/>
    </ligand>
</feature>
<dbReference type="GO" id="GO:0045892">
    <property type="term" value="P:negative regulation of DNA-templated transcription"/>
    <property type="evidence" value="ECO:0007669"/>
    <property type="project" value="TreeGrafter"/>
</dbReference>
<dbReference type="GO" id="GO:0000976">
    <property type="term" value="F:transcription cis-regulatory region binding"/>
    <property type="evidence" value="ECO:0007669"/>
    <property type="project" value="TreeGrafter"/>
</dbReference>
<evidence type="ECO:0000256" key="5">
    <source>
        <dbReference type="ARBA" id="ARBA00023125"/>
    </source>
</evidence>
<feature type="region of interest" description="Disordered" evidence="8">
    <location>
        <begin position="139"/>
        <end position="170"/>
    </location>
</feature>
<dbReference type="Gene3D" id="1.10.10.10">
    <property type="entry name" value="Winged helix-like DNA-binding domain superfamily/Winged helix DNA-binding domain"/>
    <property type="match status" value="1"/>
</dbReference>
<dbReference type="EMBL" id="AP017424">
    <property type="protein sequence ID" value="BAU86807.1"/>
    <property type="molecule type" value="Genomic_DNA"/>
</dbReference>
<evidence type="ECO:0000313" key="9">
    <source>
        <dbReference type="EMBL" id="BAU86807.1"/>
    </source>
</evidence>
<evidence type="ECO:0000256" key="3">
    <source>
        <dbReference type="ARBA" id="ARBA00022833"/>
    </source>
</evidence>
<accession>A0A160P505</accession>
<keyword evidence="6" id="KW-0804">Transcription</keyword>
<dbReference type="CDD" id="cd07153">
    <property type="entry name" value="Fur_like"/>
    <property type="match status" value="1"/>
</dbReference>
<keyword evidence="10" id="KW-1185">Reference proteome</keyword>
<dbReference type="PANTHER" id="PTHR33202:SF22">
    <property type="entry name" value="HYDROGEN PEROXIDE SENSITIVE REPRESSOR"/>
    <property type="match status" value="1"/>
</dbReference>
<comment type="cofactor">
    <cofactor evidence="7">
        <name>Zn(2+)</name>
        <dbReference type="ChEBI" id="CHEBI:29105"/>
    </cofactor>
    <text evidence="7">Binds 1 zinc ion per subunit.</text>
</comment>